<evidence type="ECO:0000313" key="2">
    <source>
        <dbReference type="EMBL" id="EJK68665.1"/>
    </source>
</evidence>
<comment type="caution">
    <text evidence="2">The sequence shown here is derived from an EMBL/GenBank/DDBJ whole genome shotgun (WGS) entry which is preliminary data.</text>
</comment>
<proteinExistence type="predicted"/>
<organism evidence="2 3">
    <name type="scientific">Thalassiosira oceanica</name>
    <name type="common">Marine diatom</name>
    <dbReference type="NCBI Taxonomy" id="159749"/>
    <lineage>
        <taxon>Eukaryota</taxon>
        <taxon>Sar</taxon>
        <taxon>Stramenopiles</taxon>
        <taxon>Ochrophyta</taxon>
        <taxon>Bacillariophyta</taxon>
        <taxon>Coscinodiscophyceae</taxon>
        <taxon>Thalassiosirophycidae</taxon>
        <taxon>Thalassiosirales</taxon>
        <taxon>Thalassiosiraceae</taxon>
        <taxon>Thalassiosira</taxon>
    </lineage>
</organism>
<sequence>MKVRPVKTPRRPCRPPERRPAPVPPGLPRVLLGGPLEELGDLPRRAVRAGPVRGALPAAVQQEDGRGRRLDEGTDGRGGRGVGRGVVEGGVLVPVLHRRALRPALFDRFVAQCV</sequence>
<evidence type="ECO:0000256" key="1">
    <source>
        <dbReference type="SAM" id="MobiDB-lite"/>
    </source>
</evidence>
<feature type="compositionally biased region" description="Basic and acidic residues" evidence="1">
    <location>
        <begin position="63"/>
        <end position="78"/>
    </location>
</feature>
<gene>
    <name evidence="2" type="ORF">THAOC_10135</name>
</gene>
<protein>
    <submittedName>
        <fullName evidence="2">Uncharacterized protein</fullName>
    </submittedName>
</protein>
<dbReference type="Proteomes" id="UP000266841">
    <property type="component" value="Unassembled WGS sequence"/>
</dbReference>
<dbReference type="EMBL" id="AGNL01011004">
    <property type="protein sequence ID" value="EJK68665.1"/>
    <property type="molecule type" value="Genomic_DNA"/>
</dbReference>
<feature type="compositionally biased region" description="Basic residues" evidence="1">
    <location>
        <begin position="1"/>
        <end position="13"/>
    </location>
</feature>
<accession>K0STG5</accession>
<keyword evidence="3" id="KW-1185">Reference proteome</keyword>
<feature type="region of interest" description="Disordered" evidence="1">
    <location>
        <begin position="48"/>
        <end position="84"/>
    </location>
</feature>
<evidence type="ECO:0000313" key="3">
    <source>
        <dbReference type="Proteomes" id="UP000266841"/>
    </source>
</evidence>
<dbReference type="AlphaFoldDB" id="K0STG5"/>
<feature type="region of interest" description="Disordered" evidence="1">
    <location>
        <begin position="1"/>
        <end position="35"/>
    </location>
</feature>
<reference evidence="2 3" key="1">
    <citation type="journal article" date="2012" name="Genome Biol.">
        <title>Genome and low-iron response of an oceanic diatom adapted to chronic iron limitation.</title>
        <authorList>
            <person name="Lommer M."/>
            <person name="Specht M."/>
            <person name="Roy A.S."/>
            <person name="Kraemer L."/>
            <person name="Andreson R."/>
            <person name="Gutowska M.A."/>
            <person name="Wolf J."/>
            <person name="Bergner S.V."/>
            <person name="Schilhabel M.B."/>
            <person name="Klostermeier U.C."/>
            <person name="Beiko R.G."/>
            <person name="Rosenstiel P."/>
            <person name="Hippler M."/>
            <person name="Laroche J."/>
        </authorList>
    </citation>
    <scope>NUCLEOTIDE SEQUENCE [LARGE SCALE GENOMIC DNA]</scope>
    <source>
        <strain evidence="2 3">CCMP1005</strain>
    </source>
</reference>
<name>K0STG5_THAOC</name>